<name>A0A9W6CEG2_9FIRM</name>
<sequence length="377" mass="42441">MSKKVDFLYLSESDMIKAGVLDMGRCMASMEEMFRLLQREDYRMGGQGNEHGMRVLFPKSSEVEGMPLHEPDRRFMIMPAYLGGRFRKFGIKSYGSNPRNKEEGLPRSILMMSLLDVDTGIPMAYMSANLLSAMRTAAVSGVAARHLSREGTETLAVIGPGAMARYAMMAFLEVRPQITTVKIKGRSQKGIRQFIEFCKEHFPQIQHYQVCSEIQEACEESDIIYFGTTNAQVYEENPQIKEEWIKKGALVISVSALLTEAKLLASPNVKLVADHYRMYEDWGEGRQRPVQKHVSTLLGMGFYDAVCEGAIQREKIVDMGEILNGQAHGRDNDEEIIFFAEGGLPVEDVAWACDCYDAAREMQIGTSLNLWDIPAMQ</sequence>
<dbReference type="Gene3D" id="3.30.1780.10">
    <property type="entry name" value="ornithine cyclodeaminase, domain 1"/>
    <property type="match status" value="1"/>
</dbReference>
<dbReference type="Pfam" id="PF02423">
    <property type="entry name" value="OCD_Mu_crystall"/>
    <property type="match status" value="1"/>
</dbReference>
<dbReference type="PANTHER" id="PTHR13812:SF19">
    <property type="entry name" value="KETIMINE REDUCTASE MU-CRYSTALLIN"/>
    <property type="match status" value="1"/>
</dbReference>
<dbReference type="InterPro" id="IPR036291">
    <property type="entry name" value="NAD(P)-bd_dom_sf"/>
</dbReference>
<reference evidence="1" key="2">
    <citation type="submission" date="2022-11" db="EMBL/GenBank/DDBJ databases">
        <title>Draft genome sequence of Sellimonas catena strain 18CBH55.</title>
        <authorList>
            <person name="Hisatomi A."/>
            <person name="Ohkuma M."/>
            <person name="Sakamoto M."/>
        </authorList>
    </citation>
    <scope>NUCLEOTIDE SEQUENCE</scope>
    <source>
        <strain evidence="1">18CBH55</strain>
    </source>
</reference>
<dbReference type="Proteomes" id="UP001145094">
    <property type="component" value="Unassembled WGS sequence"/>
</dbReference>
<gene>
    <name evidence="1" type="ORF">Selli2_12290</name>
</gene>
<protein>
    <submittedName>
        <fullName evidence="1">Ornithine cyclodeaminase</fullName>
    </submittedName>
</protein>
<dbReference type="InterPro" id="IPR003462">
    <property type="entry name" value="ODC_Mu_crystall"/>
</dbReference>
<dbReference type="NCBIfam" id="NF004848">
    <property type="entry name" value="PRK06199.1"/>
    <property type="match status" value="1"/>
</dbReference>
<dbReference type="PIRSF" id="PIRSF001439">
    <property type="entry name" value="CryM"/>
    <property type="match status" value="1"/>
</dbReference>
<accession>A0A9W6CEG2</accession>
<evidence type="ECO:0000313" key="2">
    <source>
        <dbReference type="Proteomes" id="UP001145094"/>
    </source>
</evidence>
<dbReference type="AlphaFoldDB" id="A0A9W6CEG2"/>
<dbReference type="RefSeq" id="WP_281844810.1">
    <property type="nucleotide sequence ID" value="NZ_BSCH01000006.1"/>
</dbReference>
<evidence type="ECO:0000313" key="1">
    <source>
        <dbReference type="EMBL" id="GLG89802.1"/>
    </source>
</evidence>
<comment type="caution">
    <text evidence="1">The sequence shown here is derived from an EMBL/GenBank/DDBJ whole genome shotgun (WGS) entry which is preliminary data.</text>
</comment>
<proteinExistence type="predicted"/>
<organism evidence="1 2">
    <name type="scientific">Sellimonas catena</name>
    <dbReference type="NCBI Taxonomy" id="2994035"/>
    <lineage>
        <taxon>Bacteria</taxon>
        <taxon>Bacillati</taxon>
        <taxon>Bacillota</taxon>
        <taxon>Clostridia</taxon>
        <taxon>Lachnospirales</taxon>
        <taxon>Lachnospiraceae</taxon>
        <taxon>Sellimonas</taxon>
    </lineage>
</organism>
<dbReference type="EMBL" id="BSCH01000006">
    <property type="protein sequence ID" value="GLG89802.1"/>
    <property type="molecule type" value="Genomic_DNA"/>
</dbReference>
<dbReference type="InterPro" id="IPR023401">
    <property type="entry name" value="ODC_N"/>
</dbReference>
<dbReference type="GO" id="GO:0005737">
    <property type="term" value="C:cytoplasm"/>
    <property type="evidence" value="ECO:0007669"/>
    <property type="project" value="TreeGrafter"/>
</dbReference>
<dbReference type="PANTHER" id="PTHR13812">
    <property type="entry name" value="KETIMINE REDUCTASE MU-CRYSTALLIN"/>
    <property type="match status" value="1"/>
</dbReference>
<dbReference type="Gene3D" id="3.40.50.720">
    <property type="entry name" value="NAD(P)-binding Rossmann-like Domain"/>
    <property type="match status" value="1"/>
</dbReference>
<reference evidence="1" key="1">
    <citation type="submission" date="2022-11" db="EMBL/GenBank/DDBJ databases">
        <title>Draft genome sequence of Sellimonas catena strain 18CBH55.</title>
        <authorList>
            <person name="Atsushi H."/>
            <person name="Moriya O."/>
            <person name="Mitsuo S."/>
        </authorList>
    </citation>
    <scope>NUCLEOTIDE SEQUENCE</scope>
    <source>
        <strain evidence="1">18CBH55</strain>
    </source>
</reference>
<dbReference type="SUPFAM" id="SSF51735">
    <property type="entry name" value="NAD(P)-binding Rossmann-fold domains"/>
    <property type="match status" value="1"/>
</dbReference>
<reference evidence="1" key="3">
    <citation type="journal article" date="2023" name="Int. J. Syst. Evol. Microbiol.">
        <title>Sellimonas catena sp. nov., isolated from human faeces.</title>
        <authorList>
            <person name="Hisatomi A."/>
            <person name="Ohkuma M."/>
            <person name="Sakamoto M."/>
        </authorList>
    </citation>
    <scope>NUCLEOTIDE SEQUENCE</scope>
    <source>
        <strain evidence="1">18CBH55</strain>
    </source>
</reference>